<evidence type="ECO:0000313" key="2">
    <source>
        <dbReference type="Proteomes" id="UP000236649"/>
    </source>
</evidence>
<name>A0AAN1JMW5_9BURK</name>
<dbReference type="Pfam" id="PF05013">
    <property type="entry name" value="FGase"/>
    <property type="match status" value="1"/>
</dbReference>
<dbReference type="Gene3D" id="3.40.630.40">
    <property type="entry name" value="Zn-dependent exopeptidases"/>
    <property type="match status" value="1"/>
</dbReference>
<dbReference type="InterPro" id="IPR010247">
    <property type="entry name" value="HutG_amidohyd"/>
</dbReference>
<proteinExistence type="predicted"/>
<dbReference type="EMBL" id="CP026109">
    <property type="protein sequence ID" value="AUT76740.1"/>
    <property type="molecule type" value="Genomic_DNA"/>
</dbReference>
<reference evidence="1 2" key="1">
    <citation type="submission" date="2018-01" db="EMBL/GenBank/DDBJ databases">
        <title>Species boundaries and ecological features among Paraburkholderia terrae DSMZ17804T, P. hospita DSMZ17164T and P. caribensis DSMZ13236T.</title>
        <authorList>
            <person name="Pratama A.A."/>
        </authorList>
    </citation>
    <scope>NUCLEOTIDE SEQUENCE [LARGE SCALE GENOMIC DNA]</scope>
    <source>
        <strain evidence="1 2">DSM 17164</strain>
    </source>
</reference>
<evidence type="ECO:0000313" key="1">
    <source>
        <dbReference type="EMBL" id="AUT76740.1"/>
    </source>
</evidence>
<gene>
    <name evidence="1" type="primary">hutG</name>
    <name evidence="1" type="ORF">C2L64_49670</name>
</gene>
<dbReference type="KEGG" id="phs:C2L64_49670"/>
<dbReference type="NCBIfam" id="TIGR02017">
    <property type="entry name" value="hutG_amidohyd"/>
    <property type="match status" value="1"/>
</dbReference>
<dbReference type="GeneID" id="55536314"/>
<protein>
    <submittedName>
        <fullName evidence="1">N-formylglutamate deformylase</fullName>
    </submittedName>
</protein>
<dbReference type="RefSeq" id="WP_086916459.1">
    <property type="nucleotide sequence ID" value="NZ_CADFGJ010000029.1"/>
</dbReference>
<dbReference type="Proteomes" id="UP000236649">
    <property type="component" value="Chromosome 5"/>
</dbReference>
<sequence>MTDTAFRFRQGSIPLLISMPHLGTDIPGDVRDQLTDVARQVADTDWHLDRLYGFAQRFDASVLGARYSRYVIDLNRPSTGESLYPGQTTTGLCPTETFRGEALYRDSSAPVADEIKRRLDTCWHPYHAKLREELDRLKARFGAVLLWEAHSIASVLPRLFDGKLPDLNVGTNSGQSCDARIVDAIEGALKQQKTFTSVIDGRFKGGYITRAYGQPEAGIHAVQLEMCQSVYMNESPPFDYRPELAAQASPVVERMICAALDAARSIHA</sequence>
<accession>A0AAN1JMW5</accession>
<organism evidence="1 2">
    <name type="scientific">Paraburkholderia hospita</name>
    <dbReference type="NCBI Taxonomy" id="169430"/>
    <lineage>
        <taxon>Bacteria</taxon>
        <taxon>Pseudomonadati</taxon>
        <taxon>Pseudomonadota</taxon>
        <taxon>Betaproteobacteria</taxon>
        <taxon>Burkholderiales</taxon>
        <taxon>Burkholderiaceae</taxon>
        <taxon>Paraburkholderia</taxon>
    </lineage>
</organism>
<dbReference type="AlphaFoldDB" id="A0AAN1JMW5"/>
<dbReference type="SUPFAM" id="SSF53187">
    <property type="entry name" value="Zn-dependent exopeptidases"/>
    <property type="match status" value="1"/>
</dbReference>
<dbReference type="InterPro" id="IPR007709">
    <property type="entry name" value="N-FG_amidohydro"/>
</dbReference>